<gene>
    <name evidence="1" type="ORF">P280DRAFT_464739</name>
</gene>
<dbReference type="PANTHER" id="PTHR38167:SF1">
    <property type="entry name" value="C2H2-TYPE DOMAIN-CONTAINING PROTEIN"/>
    <property type="match status" value="1"/>
</dbReference>
<dbReference type="AlphaFoldDB" id="A0A6A6SIQ2"/>
<keyword evidence="2" id="KW-1185">Reference proteome</keyword>
<protein>
    <recommendedName>
        <fullName evidence="3">C2H2-type domain-containing protein</fullName>
    </recommendedName>
</protein>
<sequence>MSTNNVLTEAINSASAERLRTTLLSICSQSVVAHSLACNQLLIPNEPSGEPEQSAPKRQRTENFRVRYATCVQCENEFDTLTNGPESCKWHDGELEIDENAITWDDWDEGSAGERHTDFNEKEFPEGFQWNCCDVQGDQLGKGCMKGPHKS</sequence>
<accession>A0A6A6SIQ2</accession>
<evidence type="ECO:0000313" key="2">
    <source>
        <dbReference type="Proteomes" id="UP000799753"/>
    </source>
</evidence>
<reference evidence="1" key="1">
    <citation type="journal article" date="2020" name="Stud. Mycol.">
        <title>101 Dothideomycetes genomes: a test case for predicting lifestyles and emergence of pathogens.</title>
        <authorList>
            <person name="Haridas S."/>
            <person name="Albert R."/>
            <person name="Binder M."/>
            <person name="Bloem J."/>
            <person name="Labutti K."/>
            <person name="Salamov A."/>
            <person name="Andreopoulos B."/>
            <person name="Baker S."/>
            <person name="Barry K."/>
            <person name="Bills G."/>
            <person name="Bluhm B."/>
            <person name="Cannon C."/>
            <person name="Castanera R."/>
            <person name="Culley D."/>
            <person name="Daum C."/>
            <person name="Ezra D."/>
            <person name="Gonzalez J."/>
            <person name="Henrissat B."/>
            <person name="Kuo A."/>
            <person name="Liang C."/>
            <person name="Lipzen A."/>
            <person name="Lutzoni F."/>
            <person name="Magnuson J."/>
            <person name="Mondo S."/>
            <person name="Nolan M."/>
            <person name="Ohm R."/>
            <person name="Pangilinan J."/>
            <person name="Park H.-J."/>
            <person name="Ramirez L."/>
            <person name="Alfaro M."/>
            <person name="Sun H."/>
            <person name="Tritt A."/>
            <person name="Yoshinaga Y."/>
            <person name="Zwiers L.-H."/>
            <person name="Turgeon B."/>
            <person name="Goodwin S."/>
            <person name="Spatafora J."/>
            <person name="Crous P."/>
            <person name="Grigoriev I."/>
        </authorList>
    </citation>
    <scope>NUCLEOTIDE SEQUENCE</scope>
    <source>
        <strain evidence="1">CBS 473.64</strain>
    </source>
</reference>
<proteinExistence type="predicted"/>
<organism evidence="1 2">
    <name type="scientific">Massarina eburnea CBS 473.64</name>
    <dbReference type="NCBI Taxonomy" id="1395130"/>
    <lineage>
        <taxon>Eukaryota</taxon>
        <taxon>Fungi</taxon>
        <taxon>Dikarya</taxon>
        <taxon>Ascomycota</taxon>
        <taxon>Pezizomycotina</taxon>
        <taxon>Dothideomycetes</taxon>
        <taxon>Pleosporomycetidae</taxon>
        <taxon>Pleosporales</taxon>
        <taxon>Massarineae</taxon>
        <taxon>Massarinaceae</taxon>
        <taxon>Massarina</taxon>
    </lineage>
</organism>
<dbReference type="Proteomes" id="UP000799753">
    <property type="component" value="Unassembled WGS sequence"/>
</dbReference>
<dbReference type="OrthoDB" id="5422613at2759"/>
<dbReference type="PANTHER" id="PTHR38167">
    <property type="entry name" value="C2H2-TYPE DOMAIN-CONTAINING PROTEIN"/>
    <property type="match status" value="1"/>
</dbReference>
<name>A0A6A6SIQ2_9PLEO</name>
<dbReference type="EMBL" id="MU006776">
    <property type="protein sequence ID" value="KAF2646533.1"/>
    <property type="molecule type" value="Genomic_DNA"/>
</dbReference>
<evidence type="ECO:0000313" key="1">
    <source>
        <dbReference type="EMBL" id="KAF2646533.1"/>
    </source>
</evidence>
<evidence type="ECO:0008006" key="3">
    <source>
        <dbReference type="Google" id="ProtNLM"/>
    </source>
</evidence>